<comment type="caution">
    <text evidence="2">The sequence shown here is derived from an EMBL/GenBank/DDBJ whole genome shotgun (WGS) entry which is preliminary data.</text>
</comment>
<organism evidence="2 3">
    <name type="scientific">Natrinema soli</name>
    <dbReference type="NCBI Taxonomy" id="1930624"/>
    <lineage>
        <taxon>Archaea</taxon>
        <taxon>Methanobacteriati</taxon>
        <taxon>Methanobacteriota</taxon>
        <taxon>Stenosarchaea group</taxon>
        <taxon>Halobacteria</taxon>
        <taxon>Halobacteriales</taxon>
        <taxon>Natrialbaceae</taxon>
        <taxon>Natrinema</taxon>
    </lineage>
</organism>
<feature type="region of interest" description="Disordered" evidence="1">
    <location>
        <begin position="1"/>
        <end position="30"/>
    </location>
</feature>
<name>A0ABD5SQM2_9EURY</name>
<dbReference type="Proteomes" id="UP001596383">
    <property type="component" value="Unassembled WGS sequence"/>
</dbReference>
<dbReference type="SUPFAM" id="SSF111331">
    <property type="entry name" value="NAD kinase/diacylglycerol kinase-like"/>
    <property type="match status" value="1"/>
</dbReference>
<evidence type="ECO:0000313" key="2">
    <source>
        <dbReference type="EMBL" id="MFC6765897.1"/>
    </source>
</evidence>
<sequence>MTSRDADSTDGATKETRRLILNPTSGDGDHAERVRQLAADHRFRIVETERAGHAVDLTARAAADDVDLLASVAAMEPSTKSFRDSSRPTHSRT</sequence>
<gene>
    <name evidence="2" type="ORF">ACFQE6_13115</name>
</gene>
<evidence type="ECO:0000256" key="1">
    <source>
        <dbReference type="SAM" id="MobiDB-lite"/>
    </source>
</evidence>
<dbReference type="EMBL" id="JBHSWV010000200">
    <property type="protein sequence ID" value="MFC6765897.1"/>
    <property type="molecule type" value="Genomic_DNA"/>
</dbReference>
<proteinExistence type="predicted"/>
<accession>A0ABD5SQM2</accession>
<evidence type="ECO:0008006" key="4">
    <source>
        <dbReference type="Google" id="ProtNLM"/>
    </source>
</evidence>
<dbReference type="AlphaFoldDB" id="A0ABD5SQM2"/>
<dbReference type="RefSeq" id="WP_273738891.1">
    <property type="nucleotide sequence ID" value="NZ_JAQIVI010000200.1"/>
</dbReference>
<dbReference type="InterPro" id="IPR017438">
    <property type="entry name" value="ATP-NAD_kinase_N"/>
</dbReference>
<dbReference type="InterPro" id="IPR016064">
    <property type="entry name" value="NAD/diacylglycerol_kinase_sf"/>
</dbReference>
<feature type="compositionally biased region" description="Basic and acidic residues" evidence="1">
    <location>
        <begin position="1"/>
        <end position="18"/>
    </location>
</feature>
<keyword evidence="3" id="KW-1185">Reference proteome</keyword>
<dbReference type="Gene3D" id="3.40.50.10330">
    <property type="entry name" value="Probable inorganic polyphosphate/atp-NAD kinase, domain 1"/>
    <property type="match status" value="1"/>
</dbReference>
<protein>
    <recommendedName>
        <fullName evidence="4">DAGKc domain-containing protein</fullName>
    </recommendedName>
</protein>
<evidence type="ECO:0000313" key="3">
    <source>
        <dbReference type="Proteomes" id="UP001596383"/>
    </source>
</evidence>
<reference evidence="2 3" key="1">
    <citation type="journal article" date="2019" name="Int. J. Syst. Evol. Microbiol.">
        <title>The Global Catalogue of Microorganisms (GCM) 10K type strain sequencing project: providing services to taxonomists for standard genome sequencing and annotation.</title>
        <authorList>
            <consortium name="The Broad Institute Genomics Platform"/>
            <consortium name="The Broad Institute Genome Sequencing Center for Infectious Disease"/>
            <person name="Wu L."/>
            <person name="Ma J."/>
        </authorList>
    </citation>
    <scope>NUCLEOTIDE SEQUENCE [LARGE SCALE GENOMIC DNA]</scope>
    <source>
        <strain evidence="2 3">LMG 29247</strain>
    </source>
</reference>